<dbReference type="EMBL" id="JASPKY010000003">
    <property type="protein sequence ID" value="KAK9758802.1"/>
    <property type="molecule type" value="Genomic_DNA"/>
</dbReference>
<gene>
    <name evidence="5" type="ORF">QE152_g700</name>
</gene>
<evidence type="ECO:0008006" key="7">
    <source>
        <dbReference type="Google" id="ProtNLM"/>
    </source>
</evidence>
<keyword evidence="4" id="KW-0325">Glycoprotein</keyword>
<sequence length="201" mass="23029">MMLSHFGQFISHDITLSIDTTFPNGKPISCCTKDGSSILPPNHLHHACMPIDVPEDDPFYSRYNVRCMNFVRAMLIFREDCSLGYAQQMNKVTHFIDGSMIYGSNSKELRNLRSFHGGRLKNFEDYGRELLPLTKKRDSCLMMEKGSACFDAGDFRVNQNPALVALHTLFLREHNRVAAELEELNPSWNDEDIYSGKPDRF</sequence>
<keyword evidence="2" id="KW-0964">Secreted</keyword>
<evidence type="ECO:0000256" key="2">
    <source>
        <dbReference type="ARBA" id="ARBA00022525"/>
    </source>
</evidence>
<dbReference type="PROSITE" id="PS50292">
    <property type="entry name" value="PEROXIDASE_3"/>
    <property type="match status" value="1"/>
</dbReference>
<dbReference type="PRINTS" id="PR00457">
    <property type="entry name" value="ANPEROXIDASE"/>
</dbReference>
<reference evidence="5 6" key="1">
    <citation type="journal article" date="2024" name="BMC Genomics">
        <title>De novo assembly and annotation of Popillia japonica's genome with initial clues to its potential as an invasive pest.</title>
        <authorList>
            <person name="Cucini C."/>
            <person name="Boschi S."/>
            <person name="Funari R."/>
            <person name="Cardaioli E."/>
            <person name="Iannotti N."/>
            <person name="Marturano G."/>
            <person name="Paoli F."/>
            <person name="Bruttini M."/>
            <person name="Carapelli A."/>
            <person name="Frati F."/>
            <person name="Nardi F."/>
        </authorList>
    </citation>
    <scope>NUCLEOTIDE SEQUENCE [LARGE SCALE GENOMIC DNA]</scope>
    <source>
        <strain evidence="5">DMR45628</strain>
    </source>
</reference>
<organism evidence="5 6">
    <name type="scientific">Popillia japonica</name>
    <name type="common">Japanese beetle</name>
    <dbReference type="NCBI Taxonomy" id="7064"/>
    <lineage>
        <taxon>Eukaryota</taxon>
        <taxon>Metazoa</taxon>
        <taxon>Ecdysozoa</taxon>
        <taxon>Arthropoda</taxon>
        <taxon>Hexapoda</taxon>
        <taxon>Insecta</taxon>
        <taxon>Pterygota</taxon>
        <taxon>Neoptera</taxon>
        <taxon>Endopterygota</taxon>
        <taxon>Coleoptera</taxon>
        <taxon>Polyphaga</taxon>
        <taxon>Scarabaeiformia</taxon>
        <taxon>Scarabaeidae</taxon>
        <taxon>Rutelinae</taxon>
        <taxon>Popillia</taxon>
    </lineage>
</organism>
<dbReference type="SUPFAM" id="SSF48113">
    <property type="entry name" value="Heme-dependent peroxidases"/>
    <property type="match status" value="1"/>
</dbReference>
<comment type="caution">
    <text evidence="5">The sequence shown here is derived from an EMBL/GenBank/DDBJ whole genome shotgun (WGS) entry which is preliminary data.</text>
</comment>
<proteinExistence type="predicted"/>
<dbReference type="Gene3D" id="1.10.640.10">
    <property type="entry name" value="Haem peroxidase domain superfamily, animal type"/>
    <property type="match status" value="1"/>
</dbReference>
<evidence type="ECO:0000256" key="4">
    <source>
        <dbReference type="ARBA" id="ARBA00023180"/>
    </source>
</evidence>
<comment type="subcellular location">
    <subcellularLocation>
        <location evidence="1">Secreted</location>
    </subcellularLocation>
</comment>
<dbReference type="AlphaFoldDB" id="A0AAW1NLF1"/>
<dbReference type="GO" id="GO:0006979">
    <property type="term" value="P:response to oxidative stress"/>
    <property type="evidence" value="ECO:0007669"/>
    <property type="project" value="InterPro"/>
</dbReference>
<evidence type="ECO:0000313" key="5">
    <source>
        <dbReference type="EMBL" id="KAK9758802.1"/>
    </source>
</evidence>
<evidence type="ECO:0000256" key="1">
    <source>
        <dbReference type="ARBA" id="ARBA00004613"/>
    </source>
</evidence>
<dbReference type="InterPro" id="IPR010255">
    <property type="entry name" value="Haem_peroxidase_sf"/>
</dbReference>
<dbReference type="InterPro" id="IPR019791">
    <property type="entry name" value="Haem_peroxidase_animal"/>
</dbReference>
<name>A0AAW1NLF1_POPJA</name>
<dbReference type="GO" id="GO:0005576">
    <property type="term" value="C:extracellular region"/>
    <property type="evidence" value="ECO:0007669"/>
    <property type="project" value="UniProtKB-SubCell"/>
</dbReference>
<keyword evidence="3" id="KW-0575">Peroxidase</keyword>
<protein>
    <recommendedName>
        <fullName evidence="7">Peroxidase</fullName>
    </recommendedName>
</protein>
<evidence type="ECO:0000256" key="3">
    <source>
        <dbReference type="ARBA" id="ARBA00022559"/>
    </source>
</evidence>
<evidence type="ECO:0000313" key="6">
    <source>
        <dbReference type="Proteomes" id="UP001458880"/>
    </source>
</evidence>
<dbReference type="GO" id="GO:0020037">
    <property type="term" value="F:heme binding"/>
    <property type="evidence" value="ECO:0007669"/>
    <property type="project" value="InterPro"/>
</dbReference>
<keyword evidence="6" id="KW-1185">Reference proteome</keyword>
<dbReference type="Pfam" id="PF03098">
    <property type="entry name" value="An_peroxidase"/>
    <property type="match status" value="1"/>
</dbReference>
<dbReference type="PANTHER" id="PTHR11475:SF4">
    <property type="entry name" value="CHORION PEROXIDASE"/>
    <property type="match status" value="1"/>
</dbReference>
<dbReference type="PANTHER" id="PTHR11475">
    <property type="entry name" value="OXIDASE/PEROXIDASE"/>
    <property type="match status" value="1"/>
</dbReference>
<keyword evidence="3" id="KW-0560">Oxidoreductase</keyword>
<dbReference type="Proteomes" id="UP001458880">
    <property type="component" value="Unassembled WGS sequence"/>
</dbReference>
<dbReference type="GO" id="GO:0004601">
    <property type="term" value="F:peroxidase activity"/>
    <property type="evidence" value="ECO:0007669"/>
    <property type="project" value="UniProtKB-KW"/>
</dbReference>
<dbReference type="InterPro" id="IPR037120">
    <property type="entry name" value="Haem_peroxidase_sf_animal"/>
</dbReference>
<accession>A0AAW1NLF1</accession>